<keyword evidence="6" id="KW-0274">FAD</keyword>
<comment type="cofactor">
    <cofactor evidence="1">
        <name>FAD</name>
        <dbReference type="ChEBI" id="CHEBI:57692"/>
    </cofactor>
</comment>
<dbReference type="KEGG" id="swp:swp_1080"/>
<feature type="domain" description="Rubredoxin binding" evidence="10">
    <location>
        <begin position="312"/>
        <end position="380"/>
    </location>
</feature>
<dbReference type="InterPro" id="IPR041364">
    <property type="entry name" value="Rbx-bd"/>
</dbReference>
<feature type="domain" description="FAD/NAD(P)-binding" evidence="9">
    <location>
        <begin position="5"/>
        <end position="285"/>
    </location>
</feature>
<evidence type="ECO:0000256" key="7">
    <source>
        <dbReference type="ARBA" id="ARBA00023002"/>
    </source>
</evidence>
<dbReference type="GO" id="GO:0016491">
    <property type="term" value="F:oxidoreductase activity"/>
    <property type="evidence" value="ECO:0007669"/>
    <property type="project" value="UniProtKB-KW"/>
</dbReference>
<name>B8CJB8_SHEPW</name>
<dbReference type="OrthoDB" id="9808980at2"/>
<evidence type="ECO:0000256" key="8">
    <source>
        <dbReference type="ARBA" id="ARBA00023027"/>
    </source>
</evidence>
<evidence type="ECO:0000256" key="1">
    <source>
        <dbReference type="ARBA" id="ARBA00001974"/>
    </source>
</evidence>
<evidence type="ECO:0000259" key="10">
    <source>
        <dbReference type="Pfam" id="PF18113"/>
    </source>
</evidence>
<evidence type="ECO:0000256" key="2">
    <source>
        <dbReference type="ARBA" id="ARBA00004496"/>
    </source>
</evidence>
<keyword evidence="8" id="KW-0520">NAD</keyword>
<dbReference type="InterPro" id="IPR050260">
    <property type="entry name" value="FAD-bd_OxRdtase"/>
</dbReference>
<accession>B8CJB8</accession>
<evidence type="ECO:0000256" key="6">
    <source>
        <dbReference type="ARBA" id="ARBA00022827"/>
    </source>
</evidence>
<evidence type="ECO:0000259" key="9">
    <source>
        <dbReference type="Pfam" id="PF07992"/>
    </source>
</evidence>
<protein>
    <submittedName>
        <fullName evidence="11">Oxidoreductase, putative</fullName>
    </submittedName>
</protein>
<dbReference type="PANTHER" id="PTHR43429">
    <property type="entry name" value="PYRIDINE NUCLEOTIDE-DISULFIDE OXIDOREDUCTASE DOMAIN-CONTAINING"/>
    <property type="match status" value="1"/>
</dbReference>
<evidence type="ECO:0000313" key="11">
    <source>
        <dbReference type="EMBL" id="ACJ27880.1"/>
    </source>
</evidence>
<dbReference type="Pfam" id="PF18113">
    <property type="entry name" value="Rbx_binding"/>
    <property type="match status" value="1"/>
</dbReference>
<reference evidence="11 12" key="1">
    <citation type="journal article" date="2008" name="PLoS ONE">
        <title>Environmental adaptation: genomic analysis of the piezotolerant and psychrotolerant deep-sea iron reducing bacterium Shewanella piezotolerans WP3.</title>
        <authorList>
            <person name="Wang F."/>
            <person name="Wang J."/>
            <person name="Jian H."/>
            <person name="Zhang B."/>
            <person name="Li S."/>
            <person name="Wang F."/>
            <person name="Zeng X."/>
            <person name="Gao L."/>
            <person name="Bartlett D.H."/>
            <person name="Yu J."/>
            <person name="Hu S."/>
            <person name="Xiao X."/>
        </authorList>
    </citation>
    <scope>NUCLEOTIDE SEQUENCE [LARGE SCALE GENOMIC DNA]</scope>
    <source>
        <strain evidence="12">WP3 / JCM 13877</strain>
    </source>
</reference>
<dbReference type="InterPro" id="IPR023753">
    <property type="entry name" value="FAD/NAD-binding_dom"/>
</dbReference>
<dbReference type="PRINTS" id="PR00368">
    <property type="entry name" value="FADPNR"/>
</dbReference>
<dbReference type="HOGENOM" id="CLU_003291_4_4_6"/>
<gene>
    <name evidence="11" type="ordered locus">swp_1080</name>
</gene>
<evidence type="ECO:0000256" key="3">
    <source>
        <dbReference type="ARBA" id="ARBA00006442"/>
    </source>
</evidence>
<keyword evidence="5" id="KW-0285">Flavoprotein</keyword>
<dbReference type="InterPro" id="IPR036188">
    <property type="entry name" value="FAD/NAD-bd_sf"/>
</dbReference>
<organism evidence="11 12">
    <name type="scientific">Shewanella piezotolerans (strain WP3 / JCM 13877)</name>
    <dbReference type="NCBI Taxonomy" id="225849"/>
    <lineage>
        <taxon>Bacteria</taxon>
        <taxon>Pseudomonadati</taxon>
        <taxon>Pseudomonadota</taxon>
        <taxon>Gammaproteobacteria</taxon>
        <taxon>Alteromonadales</taxon>
        <taxon>Shewanellaceae</taxon>
        <taxon>Shewanella</taxon>
    </lineage>
</organism>
<evidence type="ECO:0000256" key="5">
    <source>
        <dbReference type="ARBA" id="ARBA00022630"/>
    </source>
</evidence>
<dbReference type="NCBIfam" id="NF003437">
    <property type="entry name" value="PRK04965.1"/>
    <property type="match status" value="1"/>
</dbReference>
<sequence>MTAPVVIIGSGFAAYQLIKNIRRQDKELPILVITADNGDEYNKPDLSHVFSKGQDADALILLSAADFSAQQQVEIVTNTRVDSIDTKTQSVDAGGQSYHYAKLVFATGASAFVPPIKGGGQASVITLNSLSEYRASQAAIDRAARILLMGGGLIGTELAMDLQASGKEVIVVEPNSRLLANVTPDFVALKLERTLLDAGMALELNDYVSLIEPAITATNAQAYKVTTHKGRVFTVDRVISAAGLRANTQLAQQAGLAVNQGIVVDSQLKTSAENVYALGDCAEINGKVMAYLQPIILSANALAKELLGQPSQLTFPPMMVKVKTPAYPIQIGGSFDTASFWKVNFAKQGVVAEAYDELNNMSGFVVTDESAKQSFSLLRKVVAHN</sequence>
<dbReference type="SUPFAM" id="SSF51905">
    <property type="entry name" value="FAD/NAD(P)-binding domain"/>
    <property type="match status" value="2"/>
</dbReference>
<keyword evidence="4" id="KW-0963">Cytoplasm</keyword>
<dbReference type="Pfam" id="PF07992">
    <property type="entry name" value="Pyr_redox_2"/>
    <property type="match status" value="1"/>
</dbReference>
<dbReference type="Proteomes" id="UP000000753">
    <property type="component" value="Chromosome"/>
</dbReference>
<dbReference type="GO" id="GO:0005737">
    <property type="term" value="C:cytoplasm"/>
    <property type="evidence" value="ECO:0007669"/>
    <property type="project" value="UniProtKB-SubCell"/>
</dbReference>
<comment type="subcellular location">
    <subcellularLocation>
        <location evidence="2">Cytoplasm</location>
    </subcellularLocation>
</comment>
<dbReference type="EMBL" id="CP000472">
    <property type="protein sequence ID" value="ACJ27880.1"/>
    <property type="molecule type" value="Genomic_DNA"/>
</dbReference>
<keyword evidence="12" id="KW-1185">Reference proteome</keyword>
<evidence type="ECO:0000256" key="4">
    <source>
        <dbReference type="ARBA" id="ARBA00022490"/>
    </source>
</evidence>
<dbReference type="eggNOG" id="COG0446">
    <property type="taxonomic scope" value="Bacteria"/>
</dbReference>
<dbReference type="Gene3D" id="3.50.50.60">
    <property type="entry name" value="FAD/NAD(P)-binding domain"/>
    <property type="match status" value="2"/>
</dbReference>
<dbReference type="STRING" id="225849.swp_1080"/>
<dbReference type="RefSeq" id="WP_020911258.1">
    <property type="nucleotide sequence ID" value="NC_011566.1"/>
</dbReference>
<comment type="similarity">
    <text evidence="3">Belongs to the FAD-dependent oxidoreductase family.</text>
</comment>
<dbReference type="AlphaFoldDB" id="B8CJB8"/>
<evidence type="ECO:0000313" key="12">
    <source>
        <dbReference type="Proteomes" id="UP000000753"/>
    </source>
</evidence>
<proteinExistence type="inferred from homology"/>
<dbReference type="PRINTS" id="PR00411">
    <property type="entry name" value="PNDRDTASEI"/>
</dbReference>
<keyword evidence="7" id="KW-0560">Oxidoreductase</keyword>
<dbReference type="Gene3D" id="3.30.390.120">
    <property type="match status" value="1"/>
</dbReference>
<dbReference type="PANTHER" id="PTHR43429:SF3">
    <property type="entry name" value="NITRITE REDUCTASE [NAD(P)H]"/>
    <property type="match status" value="1"/>
</dbReference>